<name>A0ABY6M0Q2_9FLAO</name>
<dbReference type="EMBL" id="CP081495">
    <property type="protein sequence ID" value="UYW01832.1"/>
    <property type="molecule type" value="Genomic_DNA"/>
</dbReference>
<evidence type="ECO:0000256" key="1">
    <source>
        <dbReference type="SAM" id="MobiDB-lite"/>
    </source>
</evidence>
<feature type="region of interest" description="Disordered" evidence="1">
    <location>
        <begin position="1"/>
        <end position="26"/>
    </location>
</feature>
<accession>A0ABY6M0Q2</accession>
<dbReference type="Proteomes" id="UP001163328">
    <property type="component" value="Chromosome"/>
</dbReference>
<dbReference type="SUPFAM" id="SSF100950">
    <property type="entry name" value="NagB/RpiA/CoA transferase-like"/>
    <property type="match status" value="1"/>
</dbReference>
<evidence type="ECO:0000313" key="3">
    <source>
        <dbReference type="Proteomes" id="UP001163328"/>
    </source>
</evidence>
<dbReference type="RefSeq" id="WP_264434306.1">
    <property type="nucleotide sequence ID" value="NZ_CP081495.1"/>
</dbReference>
<sequence>MNFFKRLFGSKNDDESAENTAGQSPYLPAPSLPIDEQFTFNFKKNGGKFLYCEDMHEIYEHFENIMLENDWYETEVLCFNPELFPILEHNNFNFQNIKKPTFVFSTCESLIADEGSILFSSNQFKALKINELPDNMIVFATTSQLKPQKREGMSEINRKYHPNFPSNITTLRNFEVNSQAHANSLQYSTAPKNLYLLLLEDL</sequence>
<dbReference type="InterPro" id="IPR037171">
    <property type="entry name" value="NagB/RpiA_transferase-like"/>
</dbReference>
<protein>
    <submittedName>
        <fullName evidence="2">Lactate utilization protein</fullName>
    </submittedName>
</protein>
<organism evidence="2 3">
    <name type="scientific">Flavobacterium agricola</name>
    <dbReference type="NCBI Taxonomy" id="2870839"/>
    <lineage>
        <taxon>Bacteria</taxon>
        <taxon>Pseudomonadati</taxon>
        <taxon>Bacteroidota</taxon>
        <taxon>Flavobacteriia</taxon>
        <taxon>Flavobacteriales</taxon>
        <taxon>Flavobacteriaceae</taxon>
        <taxon>Flavobacterium</taxon>
    </lineage>
</organism>
<dbReference type="InterPro" id="IPR024185">
    <property type="entry name" value="FTHF_cligase-like_sf"/>
</dbReference>
<gene>
    <name evidence="2" type="ORF">K5I29_02625</name>
</gene>
<keyword evidence="3" id="KW-1185">Reference proteome</keyword>
<reference evidence="2" key="1">
    <citation type="submission" date="2021-08" db="EMBL/GenBank/DDBJ databases">
        <title>Flavobacterium sp. strain CC-SYL302.</title>
        <authorList>
            <person name="Lin S.-Y."/>
            <person name="Lee T.-H."/>
            <person name="Young C.-C."/>
        </authorList>
    </citation>
    <scope>NUCLEOTIDE SEQUENCE</scope>
    <source>
        <strain evidence="2">CC-SYL302</strain>
    </source>
</reference>
<evidence type="ECO:0000313" key="2">
    <source>
        <dbReference type="EMBL" id="UYW01832.1"/>
    </source>
</evidence>
<proteinExistence type="predicted"/>
<dbReference type="Gene3D" id="3.40.50.10420">
    <property type="entry name" value="NagB/RpiA/CoA transferase-like"/>
    <property type="match status" value="1"/>
</dbReference>